<keyword evidence="2" id="KW-1185">Reference proteome</keyword>
<protein>
    <submittedName>
        <fullName evidence="1">Uncharacterized protein</fullName>
    </submittedName>
</protein>
<dbReference type="EMBL" id="BDQV01000158">
    <property type="protein sequence ID" value="GAY57270.1"/>
    <property type="molecule type" value="Genomic_DNA"/>
</dbReference>
<name>A0A2H5PY18_CITUN</name>
<evidence type="ECO:0000313" key="2">
    <source>
        <dbReference type="Proteomes" id="UP000236630"/>
    </source>
</evidence>
<gene>
    <name evidence="1" type="ORF">CUMW_178140</name>
</gene>
<organism evidence="1 2">
    <name type="scientific">Citrus unshiu</name>
    <name type="common">Satsuma mandarin</name>
    <name type="synonym">Citrus nobilis var. unshiu</name>
    <dbReference type="NCBI Taxonomy" id="55188"/>
    <lineage>
        <taxon>Eukaryota</taxon>
        <taxon>Viridiplantae</taxon>
        <taxon>Streptophyta</taxon>
        <taxon>Embryophyta</taxon>
        <taxon>Tracheophyta</taxon>
        <taxon>Spermatophyta</taxon>
        <taxon>Magnoliopsida</taxon>
        <taxon>eudicotyledons</taxon>
        <taxon>Gunneridae</taxon>
        <taxon>Pentapetalae</taxon>
        <taxon>rosids</taxon>
        <taxon>malvids</taxon>
        <taxon>Sapindales</taxon>
        <taxon>Rutaceae</taxon>
        <taxon>Aurantioideae</taxon>
        <taxon>Citrus</taxon>
    </lineage>
</organism>
<dbReference type="AlphaFoldDB" id="A0A2H5PY18"/>
<dbReference type="Proteomes" id="UP000236630">
    <property type="component" value="Unassembled WGS sequence"/>
</dbReference>
<evidence type="ECO:0000313" key="1">
    <source>
        <dbReference type="EMBL" id="GAY57270.1"/>
    </source>
</evidence>
<proteinExistence type="predicted"/>
<reference evidence="1 2" key="1">
    <citation type="journal article" date="2017" name="Front. Genet.">
        <title>Draft sequencing of the heterozygous diploid genome of Satsuma (Citrus unshiu Marc.) using a hybrid assembly approach.</title>
        <authorList>
            <person name="Shimizu T."/>
            <person name="Tanizawa Y."/>
            <person name="Mochizuki T."/>
            <person name="Nagasaki H."/>
            <person name="Yoshioka T."/>
            <person name="Toyoda A."/>
            <person name="Fujiyama A."/>
            <person name="Kaminuma E."/>
            <person name="Nakamura Y."/>
        </authorList>
    </citation>
    <scope>NUCLEOTIDE SEQUENCE [LARGE SCALE GENOMIC DNA]</scope>
    <source>
        <strain evidence="2">cv. Miyagawa wase</strain>
    </source>
</reference>
<comment type="caution">
    <text evidence="1">The sequence shown here is derived from an EMBL/GenBank/DDBJ whole genome shotgun (WGS) entry which is preliminary data.</text>
</comment>
<accession>A0A2H5PY18</accession>
<sequence length="86" mass="9806">MFQPNTLTQAIGLALLQEGAMEAIFKEAEGVNKVRVSTVNSFVPKKSDNSRLPHVKRISAVEMRERKEKKICYCCNEKYKPGHVRK</sequence>